<dbReference type="GO" id="GO:0042626">
    <property type="term" value="F:ATPase-coupled transmembrane transporter activity"/>
    <property type="evidence" value="ECO:0007669"/>
    <property type="project" value="TreeGrafter"/>
</dbReference>
<dbReference type="InterPro" id="IPR039421">
    <property type="entry name" value="Type_1_exporter"/>
</dbReference>
<dbReference type="InterPro" id="IPR027417">
    <property type="entry name" value="P-loop_NTPase"/>
</dbReference>
<gene>
    <name evidence="1" type="ORF">GA0116948_11123</name>
</gene>
<dbReference type="Gene3D" id="3.40.50.300">
    <property type="entry name" value="P-loop containing nucleotide triphosphate hydrolases"/>
    <property type="match status" value="1"/>
</dbReference>
<keyword evidence="2" id="KW-1185">Reference proteome</keyword>
<dbReference type="AlphaFoldDB" id="A0A1C4F2H2"/>
<keyword evidence="1" id="KW-0547">Nucleotide-binding</keyword>
<dbReference type="EMBL" id="FMAR01000011">
    <property type="protein sequence ID" value="SCC49701.1"/>
    <property type="molecule type" value="Genomic_DNA"/>
</dbReference>
<name>A0A1C4F2H2_9BACT</name>
<reference evidence="1 2" key="1">
    <citation type="submission" date="2016-08" db="EMBL/GenBank/DDBJ databases">
        <authorList>
            <person name="Seilhamer J.J."/>
        </authorList>
    </citation>
    <scope>NUCLEOTIDE SEQUENCE [LARGE SCALE GENOMIC DNA]</scope>
    <source>
        <strain evidence="1 2">A37T2</strain>
    </source>
</reference>
<dbReference type="Proteomes" id="UP000242818">
    <property type="component" value="Unassembled WGS sequence"/>
</dbReference>
<dbReference type="GO" id="GO:0005524">
    <property type="term" value="F:ATP binding"/>
    <property type="evidence" value="ECO:0007669"/>
    <property type="project" value="UniProtKB-KW"/>
</dbReference>
<dbReference type="SUPFAM" id="SSF52540">
    <property type="entry name" value="P-loop containing nucleoside triphosphate hydrolases"/>
    <property type="match status" value="1"/>
</dbReference>
<dbReference type="PANTHER" id="PTHR24221:SF654">
    <property type="entry name" value="ATP-BINDING CASSETTE SUB-FAMILY B MEMBER 6"/>
    <property type="match status" value="1"/>
</dbReference>
<sequence length="58" mass="6569">MDLLMQGHTSLIIAHRLSTVRNADEILMLENAEMVERANPAALLLQKGKYYALYIQPV</sequence>
<dbReference type="RefSeq" id="WP_205686151.1">
    <property type="nucleotide sequence ID" value="NZ_FMAR01000011.1"/>
</dbReference>
<keyword evidence="1" id="KW-0067">ATP-binding</keyword>
<organism evidence="1 2">
    <name type="scientific">Chitinophaga costaii</name>
    <dbReference type="NCBI Taxonomy" id="1335309"/>
    <lineage>
        <taxon>Bacteria</taxon>
        <taxon>Pseudomonadati</taxon>
        <taxon>Bacteroidota</taxon>
        <taxon>Chitinophagia</taxon>
        <taxon>Chitinophagales</taxon>
        <taxon>Chitinophagaceae</taxon>
        <taxon>Chitinophaga</taxon>
    </lineage>
</organism>
<evidence type="ECO:0000313" key="1">
    <source>
        <dbReference type="EMBL" id="SCC49701.1"/>
    </source>
</evidence>
<accession>A0A1C4F2H2</accession>
<dbReference type="PANTHER" id="PTHR24221">
    <property type="entry name" value="ATP-BINDING CASSETTE SUB-FAMILY B"/>
    <property type="match status" value="1"/>
</dbReference>
<dbReference type="STRING" id="1335309.GA0116948_11123"/>
<evidence type="ECO:0000313" key="2">
    <source>
        <dbReference type="Proteomes" id="UP000242818"/>
    </source>
</evidence>
<protein>
    <submittedName>
        <fullName evidence="1">ATP-binding cassette, subfamily B/ATP-binding cassette, subfamily B, MsbA/ATP-binding cassette, subfamily B, multidrug efflux pump</fullName>
    </submittedName>
</protein>
<proteinExistence type="predicted"/>